<keyword evidence="1" id="KW-0732">Signal</keyword>
<feature type="signal peptide" evidence="1">
    <location>
        <begin position="1"/>
        <end position="22"/>
    </location>
</feature>
<evidence type="ECO:0000313" key="3">
    <source>
        <dbReference type="Proteomes" id="UP000321331"/>
    </source>
</evidence>
<dbReference type="AlphaFoldDB" id="A0A5C6T0F8"/>
<comment type="caution">
    <text evidence="2">The sequence shown here is derived from an EMBL/GenBank/DDBJ whole genome shotgun (WGS) entry which is preliminary data.</text>
</comment>
<proteinExistence type="predicted"/>
<protein>
    <submittedName>
        <fullName evidence="2">Uncharacterized protein</fullName>
    </submittedName>
</protein>
<evidence type="ECO:0000313" key="2">
    <source>
        <dbReference type="EMBL" id="TXC04327.1"/>
    </source>
</evidence>
<name>A0A5C6T0F8_FUSOC</name>
<reference evidence="2 3" key="1">
    <citation type="submission" date="2019-07" db="EMBL/GenBank/DDBJ databases">
        <title>The First High-Quality Draft Genome Sequence of the Causal Agent of the Current Panama Disease Epidemic.</title>
        <authorList>
            <person name="Warmington R.J."/>
            <person name="Kay W."/>
            <person name="Jeffries A."/>
            <person name="Bebber D."/>
            <person name="Moore K."/>
            <person name="Studholme D.J."/>
        </authorList>
    </citation>
    <scope>NUCLEOTIDE SEQUENCE [LARGE SCALE GENOMIC DNA]</scope>
    <source>
        <strain evidence="2 3">TR4</strain>
    </source>
</reference>
<evidence type="ECO:0000256" key="1">
    <source>
        <dbReference type="SAM" id="SignalP"/>
    </source>
</evidence>
<organism evidence="2 3">
    <name type="scientific">Fusarium oxysporum f. sp. cubense</name>
    <dbReference type="NCBI Taxonomy" id="61366"/>
    <lineage>
        <taxon>Eukaryota</taxon>
        <taxon>Fungi</taxon>
        <taxon>Dikarya</taxon>
        <taxon>Ascomycota</taxon>
        <taxon>Pezizomycotina</taxon>
        <taxon>Sordariomycetes</taxon>
        <taxon>Hypocreomycetidae</taxon>
        <taxon>Hypocreales</taxon>
        <taxon>Nectriaceae</taxon>
        <taxon>Fusarium</taxon>
        <taxon>Fusarium oxysporum species complex</taxon>
    </lineage>
</organism>
<gene>
    <name evidence="2" type="ORF">FocTR4_00001534</name>
</gene>
<feature type="chain" id="PRO_5022673122" evidence="1">
    <location>
        <begin position="23"/>
        <end position="68"/>
    </location>
</feature>
<dbReference type="EMBL" id="VMNF01000007">
    <property type="protein sequence ID" value="TXC04327.1"/>
    <property type="molecule type" value="Genomic_DNA"/>
</dbReference>
<sequence length="68" mass="7716">MAFRVLLVTFCVFRFNTRKIGGCSLEDSVVDRNAQRIVVPYLTSFVDLEASKIIQHLDEDGLLLDKAK</sequence>
<accession>A0A5C6T0F8</accession>
<dbReference type="Proteomes" id="UP000321331">
    <property type="component" value="Unassembled WGS sequence"/>
</dbReference>